<dbReference type="InterPro" id="IPR051783">
    <property type="entry name" value="NAD(P)-dependent_oxidoreduct"/>
</dbReference>
<keyword evidence="3" id="KW-1185">Reference proteome</keyword>
<evidence type="ECO:0000259" key="1">
    <source>
        <dbReference type="Pfam" id="PF01370"/>
    </source>
</evidence>
<dbReference type="STRING" id="910347.SAMN05421773_112126"/>
<dbReference type="InterPro" id="IPR036291">
    <property type="entry name" value="NAD(P)-bd_dom_sf"/>
</dbReference>
<dbReference type="AlphaFoldDB" id="A0A1I1R143"/>
<sequence>MTGSGSAARGLRVVVLGATGNVGSSLVRALSADATVESVLGLARREPADWPVAKTTWATVDIGVGDRAEQQLTEHFRGADAVVHLAWLIQPTHDPARTWRTNVQGTAHVLRAVAAARVPALVYASSVGAYSPGPKHTPVDETWPTHGWPQAAYSREKAYVERLLDIFERDNTDTRVVRMRPGFIFKPESAAQQRRIFARPLLPNRLLRSGAVPMVPDVPGMRFQVLHSKDAAEAYRLAVTLPVQGAFNLAAEPSVDAAMLARLLGTRAVRMPRPVLRAAVAAGWHSHLTPASPHLFDLLMRVPLLDCARAAGELGWSPRHGAELTLDSFLDGMRRGAGMETPPLAPRLPHGRLDEFATGVGSRP</sequence>
<name>A0A1I1R143_9ACTN</name>
<gene>
    <name evidence="2" type="ORF">SAMN05421773_112126</name>
</gene>
<proteinExistence type="predicted"/>
<dbReference type="GO" id="GO:0005737">
    <property type="term" value="C:cytoplasm"/>
    <property type="evidence" value="ECO:0007669"/>
    <property type="project" value="TreeGrafter"/>
</dbReference>
<evidence type="ECO:0000313" key="3">
    <source>
        <dbReference type="Proteomes" id="UP000199207"/>
    </source>
</evidence>
<dbReference type="RefSeq" id="WP_093840406.1">
    <property type="nucleotide sequence ID" value="NZ_FOLM01000012.1"/>
</dbReference>
<organism evidence="2 3">
    <name type="scientific">Streptomyces aidingensis</name>
    <dbReference type="NCBI Taxonomy" id="910347"/>
    <lineage>
        <taxon>Bacteria</taxon>
        <taxon>Bacillati</taxon>
        <taxon>Actinomycetota</taxon>
        <taxon>Actinomycetes</taxon>
        <taxon>Kitasatosporales</taxon>
        <taxon>Streptomycetaceae</taxon>
        <taxon>Streptomyces</taxon>
    </lineage>
</organism>
<dbReference type="Pfam" id="PF01370">
    <property type="entry name" value="Epimerase"/>
    <property type="match status" value="1"/>
</dbReference>
<dbReference type="Proteomes" id="UP000199207">
    <property type="component" value="Unassembled WGS sequence"/>
</dbReference>
<dbReference type="GO" id="GO:0004029">
    <property type="term" value="F:aldehyde dehydrogenase (NAD+) activity"/>
    <property type="evidence" value="ECO:0007669"/>
    <property type="project" value="TreeGrafter"/>
</dbReference>
<feature type="domain" description="NAD-dependent epimerase/dehydratase" evidence="1">
    <location>
        <begin position="13"/>
        <end position="249"/>
    </location>
</feature>
<dbReference type="PANTHER" id="PTHR48079:SF6">
    <property type="entry name" value="NAD(P)-BINDING DOMAIN-CONTAINING PROTEIN-RELATED"/>
    <property type="match status" value="1"/>
</dbReference>
<accession>A0A1I1R143</accession>
<dbReference type="InterPro" id="IPR001509">
    <property type="entry name" value="Epimerase_deHydtase"/>
</dbReference>
<reference evidence="2 3" key="1">
    <citation type="submission" date="2016-10" db="EMBL/GenBank/DDBJ databases">
        <authorList>
            <person name="de Groot N.N."/>
        </authorList>
    </citation>
    <scope>NUCLEOTIDE SEQUENCE [LARGE SCALE GENOMIC DNA]</scope>
    <source>
        <strain evidence="2 3">CGMCC 4.5739</strain>
    </source>
</reference>
<dbReference type="PANTHER" id="PTHR48079">
    <property type="entry name" value="PROTEIN YEEZ"/>
    <property type="match status" value="1"/>
</dbReference>
<dbReference type="Gene3D" id="3.40.50.720">
    <property type="entry name" value="NAD(P)-binding Rossmann-like Domain"/>
    <property type="match status" value="1"/>
</dbReference>
<dbReference type="SUPFAM" id="SSF51735">
    <property type="entry name" value="NAD(P)-binding Rossmann-fold domains"/>
    <property type="match status" value="1"/>
</dbReference>
<dbReference type="OrthoDB" id="3338687at2"/>
<protein>
    <submittedName>
        <fullName evidence="2">Nucleoside-diphosphate-sugar epimerase</fullName>
    </submittedName>
</protein>
<dbReference type="EMBL" id="FOLM01000012">
    <property type="protein sequence ID" value="SFD28084.1"/>
    <property type="molecule type" value="Genomic_DNA"/>
</dbReference>
<evidence type="ECO:0000313" key="2">
    <source>
        <dbReference type="EMBL" id="SFD28084.1"/>
    </source>
</evidence>